<dbReference type="AlphaFoldDB" id="A0A4Y2PJI4"/>
<dbReference type="Proteomes" id="UP000499080">
    <property type="component" value="Unassembled WGS sequence"/>
</dbReference>
<evidence type="ECO:0000313" key="2">
    <source>
        <dbReference type="Proteomes" id="UP000499080"/>
    </source>
</evidence>
<name>A0A4Y2PJI4_ARAVE</name>
<proteinExistence type="predicted"/>
<evidence type="ECO:0000313" key="1">
    <source>
        <dbReference type="EMBL" id="GBN50680.1"/>
    </source>
</evidence>
<reference evidence="1 2" key="1">
    <citation type="journal article" date="2019" name="Sci. Rep.">
        <title>Orb-weaving spider Araneus ventricosus genome elucidates the spidroin gene catalogue.</title>
        <authorList>
            <person name="Kono N."/>
            <person name="Nakamura H."/>
            <person name="Ohtoshi R."/>
            <person name="Moran D.A.P."/>
            <person name="Shinohara A."/>
            <person name="Yoshida Y."/>
            <person name="Fujiwara M."/>
            <person name="Mori M."/>
            <person name="Tomita M."/>
            <person name="Arakawa K."/>
        </authorList>
    </citation>
    <scope>NUCLEOTIDE SEQUENCE [LARGE SCALE GENOMIC DNA]</scope>
</reference>
<keyword evidence="2" id="KW-1185">Reference proteome</keyword>
<dbReference type="EMBL" id="BGPR01011315">
    <property type="protein sequence ID" value="GBN50680.1"/>
    <property type="molecule type" value="Genomic_DNA"/>
</dbReference>
<comment type="caution">
    <text evidence="1">The sequence shown here is derived from an EMBL/GenBank/DDBJ whole genome shotgun (WGS) entry which is preliminary data.</text>
</comment>
<accession>A0A4Y2PJI4</accession>
<protein>
    <submittedName>
        <fullName evidence="1">Uncharacterized protein</fullName>
    </submittedName>
</protein>
<gene>
    <name evidence="1" type="ORF">AVEN_55668_1</name>
</gene>
<organism evidence="1 2">
    <name type="scientific">Araneus ventricosus</name>
    <name type="common">Orbweaver spider</name>
    <name type="synonym">Epeira ventricosa</name>
    <dbReference type="NCBI Taxonomy" id="182803"/>
    <lineage>
        <taxon>Eukaryota</taxon>
        <taxon>Metazoa</taxon>
        <taxon>Ecdysozoa</taxon>
        <taxon>Arthropoda</taxon>
        <taxon>Chelicerata</taxon>
        <taxon>Arachnida</taxon>
        <taxon>Araneae</taxon>
        <taxon>Araneomorphae</taxon>
        <taxon>Entelegynae</taxon>
        <taxon>Araneoidea</taxon>
        <taxon>Araneidae</taxon>
        <taxon>Araneus</taxon>
    </lineage>
</organism>
<sequence>MTDVPLKFGHVFIEAPCTENPDGRSWTSVLHKTPMPYPGTELGSPVVAESVRKGLQYFPSSQSLIDEMNLAYLSRTQEV</sequence>